<sequence length="152" mass="17307">MPIAFWLLLLNLILVGCSSNTVYDEKLSSNNRSYNVRIEIWMHGEGFMFYGDMSDLTALDENGLFVRRTYDGLALPVDKTVRLNITQPIIINGYVYQKDAEVLFGQAKISLIDIETKEVIKEEVKVINKYLGSSNAKERQQEISRISLVLSP</sequence>
<reference evidence="1 2" key="1">
    <citation type="submission" date="2014-08" db="EMBL/GenBank/DDBJ databases">
        <title>Porphyromonas canoris strain:OH2762 Genome sequencing.</title>
        <authorList>
            <person name="Wallis C."/>
            <person name="Deusch O."/>
            <person name="O'Flynn C."/>
            <person name="Davis I."/>
            <person name="Jospin G."/>
            <person name="Darling A.E."/>
            <person name="Coil D.A."/>
            <person name="Alexiev A."/>
            <person name="Horsfall A."/>
            <person name="Kirkwood N."/>
            <person name="Harris S."/>
            <person name="Eisen J.A."/>
        </authorList>
    </citation>
    <scope>NUCLEOTIDE SEQUENCE [LARGE SCALE GENOMIC DNA]</scope>
    <source>
        <strain evidence="2">COT-108 OH2762</strain>
    </source>
</reference>
<dbReference type="EMBL" id="JQZV01000013">
    <property type="protein sequence ID" value="KGN91981.1"/>
    <property type="molecule type" value="Genomic_DNA"/>
</dbReference>
<protein>
    <recommendedName>
        <fullName evidence="3">Lipoprotein</fullName>
    </recommendedName>
</protein>
<keyword evidence="2" id="KW-1185">Reference proteome</keyword>
<proteinExistence type="predicted"/>
<dbReference type="Proteomes" id="UP000030101">
    <property type="component" value="Unassembled WGS sequence"/>
</dbReference>
<comment type="caution">
    <text evidence="1">The sequence shown here is derived from an EMBL/GenBank/DDBJ whole genome shotgun (WGS) entry which is preliminary data.</text>
</comment>
<evidence type="ECO:0000313" key="1">
    <source>
        <dbReference type="EMBL" id="KGN91981.1"/>
    </source>
</evidence>
<accession>A0ABR4XKS4</accession>
<gene>
    <name evidence="1" type="ORF">HQ43_07995</name>
</gene>
<name>A0ABR4XKS4_9PORP</name>
<evidence type="ECO:0008006" key="3">
    <source>
        <dbReference type="Google" id="ProtNLM"/>
    </source>
</evidence>
<evidence type="ECO:0000313" key="2">
    <source>
        <dbReference type="Proteomes" id="UP000030101"/>
    </source>
</evidence>
<organism evidence="1 2">
    <name type="scientific">Porphyromonas canoris</name>
    <dbReference type="NCBI Taxonomy" id="36875"/>
    <lineage>
        <taxon>Bacteria</taxon>
        <taxon>Pseudomonadati</taxon>
        <taxon>Bacteroidota</taxon>
        <taxon>Bacteroidia</taxon>
        <taxon>Bacteroidales</taxon>
        <taxon>Porphyromonadaceae</taxon>
        <taxon>Porphyromonas</taxon>
    </lineage>
</organism>